<protein>
    <submittedName>
        <fullName evidence="3">Acyl-CoA synthetase</fullName>
    </submittedName>
</protein>
<name>A0A059FVE5_9PROT</name>
<dbReference type="STRING" id="1280950.HJO_04220"/>
<dbReference type="PROSITE" id="PS00455">
    <property type="entry name" value="AMP_BINDING"/>
    <property type="match status" value="1"/>
</dbReference>
<dbReference type="InterPro" id="IPR045851">
    <property type="entry name" value="AMP-bd_C_sf"/>
</dbReference>
<organism evidence="3 4">
    <name type="scientific">Hyphomonas johnsonii MHS-2</name>
    <dbReference type="NCBI Taxonomy" id="1280950"/>
    <lineage>
        <taxon>Bacteria</taxon>
        <taxon>Pseudomonadati</taxon>
        <taxon>Pseudomonadota</taxon>
        <taxon>Alphaproteobacteria</taxon>
        <taxon>Hyphomonadales</taxon>
        <taxon>Hyphomonadaceae</taxon>
        <taxon>Hyphomonas</taxon>
    </lineage>
</organism>
<feature type="domain" description="AMP-binding enzyme C-terminal" evidence="2">
    <location>
        <begin position="424"/>
        <end position="499"/>
    </location>
</feature>
<feature type="domain" description="AMP-dependent synthetase/ligase" evidence="1">
    <location>
        <begin position="9"/>
        <end position="370"/>
    </location>
</feature>
<dbReference type="RefSeq" id="WP_035613815.1">
    <property type="nucleotide sequence ID" value="NZ_ARYK01000001.1"/>
</dbReference>
<dbReference type="NCBIfam" id="TIGR01733">
    <property type="entry name" value="AA-adenyl-dom"/>
    <property type="match status" value="1"/>
</dbReference>
<accession>A0A059FVE5</accession>
<dbReference type="Pfam" id="PF00501">
    <property type="entry name" value="AMP-binding"/>
    <property type="match status" value="1"/>
</dbReference>
<proteinExistence type="predicted"/>
<reference evidence="3 4" key="1">
    <citation type="journal article" date="2014" name="Antonie Van Leeuwenhoek">
        <title>Hyphomonas beringensis sp. nov. and Hyphomonas chukchiensis sp. nov., isolated from surface seawater of the Bering Sea and Chukchi Sea.</title>
        <authorList>
            <person name="Li C."/>
            <person name="Lai Q."/>
            <person name="Li G."/>
            <person name="Dong C."/>
            <person name="Wang J."/>
            <person name="Liao Y."/>
            <person name="Shao Z."/>
        </authorList>
    </citation>
    <scope>NUCLEOTIDE SEQUENCE [LARGE SCALE GENOMIC DNA]</scope>
    <source>
        <strain evidence="3 4">MHS-2</strain>
    </source>
</reference>
<dbReference type="PANTHER" id="PTHR45527:SF1">
    <property type="entry name" value="FATTY ACID SYNTHASE"/>
    <property type="match status" value="1"/>
</dbReference>
<evidence type="ECO:0000259" key="2">
    <source>
        <dbReference type="Pfam" id="PF13193"/>
    </source>
</evidence>
<dbReference type="PRINTS" id="PR00154">
    <property type="entry name" value="AMPBINDING"/>
</dbReference>
<gene>
    <name evidence="3" type="ORF">HJO_04220</name>
</gene>
<dbReference type="SUPFAM" id="SSF56801">
    <property type="entry name" value="Acetyl-CoA synthetase-like"/>
    <property type="match status" value="1"/>
</dbReference>
<dbReference type="PANTHER" id="PTHR45527">
    <property type="entry name" value="NONRIBOSOMAL PEPTIDE SYNTHETASE"/>
    <property type="match status" value="1"/>
</dbReference>
<dbReference type="Gene3D" id="3.30.300.30">
    <property type="match status" value="1"/>
</dbReference>
<dbReference type="GO" id="GO:0043041">
    <property type="term" value="P:amino acid activation for nonribosomal peptide biosynthetic process"/>
    <property type="evidence" value="ECO:0007669"/>
    <property type="project" value="TreeGrafter"/>
</dbReference>
<dbReference type="InterPro" id="IPR010071">
    <property type="entry name" value="AA_adenyl_dom"/>
</dbReference>
<dbReference type="InterPro" id="IPR000873">
    <property type="entry name" value="AMP-dep_synth/lig_dom"/>
</dbReference>
<dbReference type="GO" id="GO:0005737">
    <property type="term" value="C:cytoplasm"/>
    <property type="evidence" value="ECO:0007669"/>
    <property type="project" value="TreeGrafter"/>
</dbReference>
<dbReference type="InterPro" id="IPR020459">
    <property type="entry name" value="AMP-binding"/>
</dbReference>
<dbReference type="eggNOG" id="COG1020">
    <property type="taxonomic scope" value="Bacteria"/>
</dbReference>
<evidence type="ECO:0000313" key="3">
    <source>
        <dbReference type="EMBL" id="KCZ94552.1"/>
    </source>
</evidence>
<dbReference type="GO" id="GO:0044550">
    <property type="term" value="P:secondary metabolite biosynthetic process"/>
    <property type="evidence" value="ECO:0007669"/>
    <property type="project" value="TreeGrafter"/>
</dbReference>
<keyword evidence="4" id="KW-1185">Reference proteome</keyword>
<dbReference type="InterPro" id="IPR020845">
    <property type="entry name" value="AMP-binding_CS"/>
</dbReference>
<sequence>MRLEELVSNSARRTPGAVAAISSAGQTITYAGLDDHSDRVSAALRALNVQAGDRVGLCLRKTINALGAVFGVLKAGAAYVPVDYSAPAERNGYIFSNCAAMAIIVERAVADELQAKLEGGPWAMHEFPMAGEEPVDFVVLARDRAPEDQSGLVEGLAYILYTSGSTGQPKGVMHSHKTALAFVDWVSDEFQPVASDRFSSHAPFHFDLSILDIYVPLKHGASVVLINSETGKQPARLPELIEKHRITIWYSTPSILRLIVDFGKPETRDCSSLRIVNFAGEVFPTKHLRGLMGIWPKPVYYNLYGPTETNVCTFFKVPSQIPDDADYVLPIGKACSGDTLLVAEPDNTPVSPGSQGELLVSGSSVMLNYWKLPEHNSAAFTDVDGIKWYRTGDIVMELASGDIKFVGRRDRMVKRRGFRVELGEIEAALHKHPSIPEAAVLAADMGEAGLEIRAYYVWSDEAPPSLLKLKKFCSQNLPYYMAPDKFVCLPELPKTSTDKVDYQRLKEIA</sequence>
<dbReference type="CDD" id="cd05930">
    <property type="entry name" value="A_NRPS"/>
    <property type="match status" value="1"/>
</dbReference>
<comment type="caution">
    <text evidence="3">The sequence shown here is derived from an EMBL/GenBank/DDBJ whole genome shotgun (WGS) entry which is preliminary data.</text>
</comment>
<dbReference type="InterPro" id="IPR042099">
    <property type="entry name" value="ANL_N_sf"/>
</dbReference>
<dbReference type="GO" id="GO:0031177">
    <property type="term" value="F:phosphopantetheine binding"/>
    <property type="evidence" value="ECO:0007669"/>
    <property type="project" value="TreeGrafter"/>
</dbReference>
<evidence type="ECO:0000259" key="1">
    <source>
        <dbReference type="Pfam" id="PF00501"/>
    </source>
</evidence>
<dbReference type="AlphaFoldDB" id="A0A059FVE5"/>
<dbReference type="InterPro" id="IPR025110">
    <property type="entry name" value="AMP-bd_C"/>
</dbReference>
<evidence type="ECO:0000313" key="4">
    <source>
        <dbReference type="Proteomes" id="UP000025171"/>
    </source>
</evidence>
<dbReference type="Proteomes" id="UP000025171">
    <property type="component" value="Unassembled WGS sequence"/>
</dbReference>
<dbReference type="EMBL" id="ARYK01000001">
    <property type="protein sequence ID" value="KCZ94552.1"/>
    <property type="molecule type" value="Genomic_DNA"/>
</dbReference>
<dbReference type="PATRIC" id="fig|1280950.3.peg.860"/>
<dbReference type="OrthoDB" id="6187882at2"/>
<dbReference type="Pfam" id="PF13193">
    <property type="entry name" value="AMP-binding_C"/>
    <property type="match status" value="1"/>
</dbReference>
<dbReference type="Gene3D" id="3.40.50.12780">
    <property type="entry name" value="N-terminal domain of ligase-like"/>
    <property type="match status" value="1"/>
</dbReference>